<dbReference type="InterPro" id="IPR024618">
    <property type="entry name" value="DUF3857"/>
</dbReference>
<organism evidence="4 5">
    <name type="scientific">Flavobacterium proteolyticum</name>
    <dbReference type="NCBI Taxonomy" id="2911683"/>
    <lineage>
        <taxon>Bacteria</taxon>
        <taxon>Pseudomonadati</taxon>
        <taxon>Bacteroidota</taxon>
        <taxon>Flavobacteriia</taxon>
        <taxon>Flavobacteriales</taxon>
        <taxon>Flavobacteriaceae</taxon>
        <taxon>Flavobacterium</taxon>
    </lineage>
</organism>
<evidence type="ECO:0000256" key="1">
    <source>
        <dbReference type="SAM" id="SignalP"/>
    </source>
</evidence>
<evidence type="ECO:0000259" key="3">
    <source>
        <dbReference type="Pfam" id="PF12969"/>
    </source>
</evidence>
<feature type="signal peptide" evidence="1">
    <location>
        <begin position="1"/>
        <end position="26"/>
    </location>
</feature>
<dbReference type="Gene3D" id="2.60.120.1130">
    <property type="match status" value="1"/>
</dbReference>
<accession>A0ABR9WTR6</accession>
<dbReference type="Gene3D" id="3.10.620.30">
    <property type="match status" value="1"/>
</dbReference>
<keyword evidence="1" id="KW-0732">Signal</keyword>
<proteinExistence type="predicted"/>
<dbReference type="Proteomes" id="UP000656274">
    <property type="component" value="Unassembled WGS sequence"/>
</dbReference>
<dbReference type="InterPro" id="IPR002931">
    <property type="entry name" value="Transglutaminase-like"/>
</dbReference>
<dbReference type="InterPro" id="IPR038765">
    <property type="entry name" value="Papain-like_cys_pep_sf"/>
</dbReference>
<dbReference type="RefSeq" id="WP_194096402.1">
    <property type="nucleotide sequence ID" value="NZ_JADFTZ010000005.1"/>
</dbReference>
<evidence type="ECO:0000313" key="5">
    <source>
        <dbReference type="Proteomes" id="UP000656274"/>
    </source>
</evidence>
<gene>
    <name evidence="4" type="ORF">IM755_10045</name>
</gene>
<feature type="chain" id="PRO_5045519195" evidence="1">
    <location>
        <begin position="27"/>
        <end position="644"/>
    </location>
</feature>
<keyword evidence="5" id="KW-1185">Reference proteome</keyword>
<feature type="domain" description="DUF3857" evidence="3">
    <location>
        <begin position="71"/>
        <end position="222"/>
    </location>
</feature>
<dbReference type="EMBL" id="JADFTZ010000005">
    <property type="protein sequence ID" value="MBE9577048.1"/>
    <property type="molecule type" value="Genomic_DNA"/>
</dbReference>
<reference evidence="4 5" key="1">
    <citation type="submission" date="2020-10" db="EMBL/GenBank/DDBJ databases">
        <title>The genome sequence of Flavobacterium aquaticum 1Y8A.</title>
        <authorList>
            <person name="Liu Y."/>
        </authorList>
    </citation>
    <scope>NUCLEOTIDE SEQUENCE [LARGE SCALE GENOMIC DNA]</scope>
    <source>
        <strain evidence="4 5">1Y8A</strain>
    </source>
</reference>
<sequence>MNWPKLLNKSVVTCMLIGFTSIGLQAQQTFEDYKKLYPDFNEVVLLDYQGYDISIENKKLKIIQNTSFESMILSENGIHNNEESFTYSELVKLLEYDAFSVINSNGKDKKIKVTQSAEKNSSSSSVFFDDIKERQLIFPHLEKGAKKVYNYKREFVDPFLLHKYMFIGGYPIKDATFEVKTDKNVNIGFKIFNDPNNTIQFKKTEVKGKIVYTWTLKDVKAFKFESNSPGVLHSAPHIDIYIKDYTINDKKTVVLDDVTLLHKYYQGFVNNLNKKECIDLKKITEDITKDKTTDEEKIKSIFYWVKDNIKYVAFENGYEGFIPREADLVFERKFGDCKDMANIIVSMAEYAHIKDVNLCWIGTREIPYSYTELATPAVDNHMIAAYKKGDQYIFLDATDRETRYGLPTSFIQGKEALINNGKEFKIVKVPVIDAKNNQVDDIVKVQIKDGKLIGKGKMEFNGFNRSMTLMQIGDASGKTRFEMIKSLVLKGNNKFKLNTFTEENIGNRDLPYNVNYDFELDNYIIKVDKELYLNPYLHKIFEKNPIQKDRVTGYDFEIVSFFNSEYEFEIPANYKVKYLPKNFTLDNELLKVNSVFTENNNKILVKYTFEVKKLVIEPSDFQLWDDSIKKMKNNYSETLILTEK</sequence>
<dbReference type="Pfam" id="PF01841">
    <property type="entry name" value="Transglut_core"/>
    <property type="match status" value="1"/>
</dbReference>
<dbReference type="SUPFAM" id="SSF54001">
    <property type="entry name" value="Cysteine proteinases"/>
    <property type="match status" value="1"/>
</dbReference>
<feature type="domain" description="Transglutaminase-like" evidence="2">
    <location>
        <begin position="282"/>
        <end position="353"/>
    </location>
</feature>
<comment type="caution">
    <text evidence="4">The sequence shown here is derived from an EMBL/GenBank/DDBJ whole genome shotgun (WGS) entry which is preliminary data.</text>
</comment>
<protein>
    <submittedName>
        <fullName evidence="4">DUF3857 domain-containing protein</fullName>
    </submittedName>
</protein>
<evidence type="ECO:0000259" key="2">
    <source>
        <dbReference type="Pfam" id="PF01841"/>
    </source>
</evidence>
<dbReference type="Pfam" id="PF12969">
    <property type="entry name" value="DUF3857"/>
    <property type="match status" value="1"/>
</dbReference>
<dbReference type="Gene3D" id="2.60.40.3140">
    <property type="match status" value="1"/>
</dbReference>
<evidence type="ECO:0000313" key="4">
    <source>
        <dbReference type="EMBL" id="MBE9577048.1"/>
    </source>
</evidence>
<name>A0ABR9WTR6_9FLAO</name>